<name>A0A3S4VWE5_CAMJU</name>
<evidence type="ECO:0000313" key="5">
    <source>
        <dbReference type="EMBL" id="VEG59986.1"/>
    </source>
</evidence>
<dbReference type="Gene3D" id="2.10.109.10">
    <property type="entry name" value="Umud Fragment, subunit A"/>
    <property type="match status" value="1"/>
</dbReference>
<dbReference type="CDD" id="cd06529">
    <property type="entry name" value="S24_LexA-like"/>
    <property type="match status" value="1"/>
</dbReference>
<keyword evidence="2" id="KW-0238">DNA-binding</keyword>
<gene>
    <name evidence="5" type="ORF">NCTC11951_00039</name>
</gene>
<dbReference type="CDD" id="cd00093">
    <property type="entry name" value="HTH_XRE"/>
    <property type="match status" value="1"/>
</dbReference>
<evidence type="ECO:0000256" key="2">
    <source>
        <dbReference type="ARBA" id="ARBA00023125"/>
    </source>
</evidence>
<evidence type="ECO:0000256" key="1">
    <source>
        <dbReference type="ARBA" id="ARBA00023015"/>
    </source>
</evidence>
<organism evidence="5 6">
    <name type="scientific">Campylobacter jejuni subsp. doylei</name>
    <dbReference type="NCBI Taxonomy" id="32021"/>
    <lineage>
        <taxon>Bacteria</taxon>
        <taxon>Pseudomonadati</taxon>
        <taxon>Campylobacterota</taxon>
        <taxon>Epsilonproteobacteria</taxon>
        <taxon>Campylobacterales</taxon>
        <taxon>Campylobacteraceae</taxon>
        <taxon>Campylobacter</taxon>
    </lineage>
</organism>
<evidence type="ECO:0000259" key="4">
    <source>
        <dbReference type="PROSITE" id="PS50943"/>
    </source>
</evidence>
<accession>A0A3S4VWE5</accession>
<proteinExistence type="predicted"/>
<dbReference type="Gene3D" id="1.10.260.40">
    <property type="entry name" value="lambda repressor-like DNA-binding domains"/>
    <property type="match status" value="1"/>
</dbReference>
<dbReference type="PANTHER" id="PTHR40661:SF3">
    <property type="entry name" value="FELS-1 PROPHAGE TRANSCRIPTIONAL REGULATOR"/>
    <property type="match status" value="1"/>
</dbReference>
<dbReference type="InterPro" id="IPR036286">
    <property type="entry name" value="LexA/Signal_pep-like_sf"/>
</dbReference>
<dbReference type="GO" id="GO:0003677">
    <property type="term" value="F:DNA binding"/>
    <property type="evidence" value="ECO:0007669"/>
    <property type="project" value="UniProtKB-KW"/>
</dbReference>
<dbReference type="PROSITE" id="PS50943">
    <property type="entry name" value="HTH_CROC1"/>
    <property type="match status" value="1"/>
</dbReference>
<dbReference type="EMBL" id="LR134359">
    <property type="protein sequence ID" value="VEG59986.1"/>
    <property type="molecule type" value="Genomic_DNA"/>
</dbReference>
<dbReference type="InterPro" id="IPR001387">
    <property type="entry name" value="Cro/C1-type_HTH"/>
</dbReference>
<keyword evidence="1" id="KW-0805">Transcription regulation</keyword>
<sequence length="304" mass="34160">MILSKILKEHRSQKNWTQEDLANYSGVSLPTIKRYEAGSDNATTTNLKKIADAFEVDISNFLSPNLSPKSKKNVSQFTNLSKNLSPNQTNLKNISKSTNQQEVLNHNNDSSLVVRKSTDKNVRKLFVSDEKKSISGNKKMSISDKNLSISDEKMSISQTKLKETEKESFYYIPKLNISASAGGGNELEGLECYESGELMAIDKAFFKTIPSSSIKAIRVDGYSMMPMLFPDSWVIFEESADFKGDGLYVLNYNGQLMVKLLQLNPFENILEIISANKEYKSYSIKLDESQTPLFIKGKVLRSVI</sequence>
<feature type="domain" description="HTH cro/C1-type" evidence="4">
    <location>
        <begin position="7"/>
        <end position="61"/>
    </location>
</feature>
<protein>
    <submittedName>
        <fullName evidence="5">Transcriptional regulator</fullName>
    </submittedName>
</protein>
<dbReference type="Proteomes" id="UP000275504">
    <property type="component" value="Chromosome"/>
</dbReference>
<dbReference type="PANTHER" id="PTHR40661">
    <property type="match status" value="1"/>
</dbReference>
<dbReference type="SMART" id="SM00530">
    <property type="entry name" value="HTH_XRE"/>
    <property type="match status" value="1"/>
</dbReference>
<evidence type="ECO:0000313" key="6">
    <source>
        <dbReference type="Proteomes" id="UP000275504"/>
    </source>
</evidence>
<dbReference type="InterPro" id="IPR010982">
    <property type="entry name" value="Lambda_DNA-bd_dom_sf"/>
</dbReference>
<dbReference type="SUPFAM" id="SSF47413">
    <property type="entry name" value="lambda repressor-like DNA-binding domains"/>
    <property type="match status" value="1"/>
</dbReference>
<reference evidence="5 6" key="1">
    <citation type="submission" date="2018-12" db="EMBL/GenBank/DDBJ databases">
        <authorList>
            <consortium name="Pathogen Informatics"/>
        </authorList>
    </citation>
    <scope>NUCLEOTIDE SEQUENCE [LARGE SCALE GENOMIC DNA]</scope>
    <source>
        <strain evidence="5 6">NCTC11951</strain>
    </source>
</reference>
<dbReference type="Pfam" id="PF01381">
    <property type="entry name" value="HTH_3"/>
    <property type="match status" value="1"/>
</dbReference>
<dbReference type="InterPro" id="IPR015927">
    <property type="entry name" value="Peptidase_S24_S26A/B/C"/>
</dbReference>
<dbReference type="AlphaFoldDB" id="A0A3S4VWE5"/>
<evidence type="ECO:0000256" key="3">
    <source>
        <dbReference type="ARBA" id="ARBA00023163"/>
    </source>
</evidence>
<keyword evidence="3" id="KW-0804">Transcription</keyword>
<dbReference type="SUPFAM" id="SSF51306">
    <property type="entry name" value="LexA/Signal peptidase"/>
    <property type="match status" value="1"/>
</dbReference>
<dbReference type="Pfam" id="PF00717">
    <property type="entry name" value="Peptidase_S24"/>
    <property type="match status" value="1"/>
</dbReference>
<dbReference type="InterPro" id="IPR039418">
    <property type="entry name" value="LexA-like"/>
</dbReference>